<proteinExistence type="predicted"/>
<dbReference type="GO" id="GO:0071949">
    <property type="term" value="F:FAD binding"/>
    <property type="evidence" value="ECO:0007669"/>
    <property type="project" value="InterPro"/>
</dbReference>
<comment type="caution">
    <text evidence="3">The sequence shown here is derived from an EMBL/GenBank/DDBJ whole genome shotgun (WGS) entry which is preliminary data.</text>
</comment>
<keyword evidence="1" id="KW-0560">Oxidoreductase</keyword>
<accession>A0A139WWG5</accession>
<evidence type="ECO:0000259" key="2">
    <source>
        <dbReference type="Pfam" id="PF01494"/>
    </source>
</evidence>
<keyword evidence="4" id="KW-1185">Reference proteome</keyword>
<dbReference type="AlphaFoldDB" id="A0A139WWG5"/>
<dbReference type="Pfam" id="PF01494">
    <property type="entry name" value="FAD_binding_3"/>
    <property type="match status" value="1"/>
</dbReference>
<dbReference type="EMBL" id="ANNX02000047">
    <property type="protein sequence ID" value="KYC36777.1"/>
    <property type="molecule type" value="Genomic_DNA"/>
</dbReference>
<dbReference type="Gene3D" id="3.50.50.60">
    <property type="entry name" value="FAD/NAD(P)-binding domain"/>
    <property type="match status" value="2"/>
</dbReference>
<organism evidence="3 4">
    <name type="scientific">Scytonema hofmannii PCC 7110</name>
    <dbReference type="NCBI Taxonomy" id="128403"/>
    <lineage>
        <taxon>Bacteria</taxon>
        <taxon>Bacillati</taxon>
        <taxon>Cyanobacteriota</taxon>
        <taxon>Cyanophyceae</taxon>
        <taxon>Nostocales</taxon>
        <taxon>Scytonemataceae</taxon>
        <taxon>Scytonema</taxon>
    </lineage>
</organism>
<dbReference type="PANTHER" id="PTHR43476:SF5">
    <property type="entry name" value="FAD-DEPENDENT MONOOXYGENASE"/>
    <property type="match status" value="1"/>
</dbReference>
<gene>
    <name evidence="3" type="ORF">WA1_44705</name>
</gene>
<feature type="domain" description="FAD-binding" evidence="2">
    <location>
        <begin position="27"/>
        <end position="349"/>
    </location>
</feature>
<evidence type="ECO:0000313" key="3">
    <source>
        <dbReference type="EMBL" id="KYC36777.1"/>
    </source>
</evidence>
<dbReference type="InterPro" id="IPR002938">
    <property type="entry name" value="FAD-bd"/>
</dbReference>
<evidence type="ECO:0000256" key="1">
    <source>
        <dbReference type="ARBA" id="ARBA00023002"/>
    </source>
</evidence>
<protein>
    <submittedName>
        <fullName evidence="3">Monooxygenase</fullName>
    </submittedName>
</protein>
<dbReference type="STRING" id="128403.WA1_44705"/>
<dbReference type="Proteomes" id="UP000076925">
    <property type="component" value="Unassembled WGS sequence"/>
</dbReference>
<dbReference type="SUPFAM" id="SSF51905">
    <property type="entry name" value="FAD/NAD(P)-binding domain"/>
    <property type="match status" value="1"/>
</dbReference>
<sequence length="440" mass="49052">MSMTSTPKSSSLDIPMSERIIVDIQQTSCCIVGGGPTGAVLALALARQGVAVTLLEAHKTFDRDFRGDIMHAGAMEIMDELGVAERLLREIPHTKTDKIEFMTPEQSVTFADFSRLKSRHPYATIIPQAKFIEFLTTEAKRYPNFQIIMGANVQQLIEEDGIISGVRYRGNGGWHEVRAKLVVGADGRFSRIRQLAGMQQDKTTAPMDLLWLRLPRHSHEPQGLIARFGAKRVIVMYNTHDDNWQFAYLIRKGYYNQLVAAGIEALQESIVEIVPEFSDRVHHLKDWKQASLLSVDVGCLKQWFRPGLLFIGDSAHVISPIGGVGINYAIQDAATAANILGEPLRKGELRLSHLAQVQRRRELSVRTLQAFQSFIQTNITAKALQSDNTLKLPYYLHLPILRDIPAQLLAFGLFPSHLKIKSSLQAMVGNTASGYSTLPN</sequence>
<dbReference type="GO" id="GO:0004497">
    <property type="term" value="F:monooxygenase activity"/>
    <property type="evidence" value="ECO:0007669"/>
    <property type="project" value="UniProtKB-KW"/>
</dbReference>
<keyword evidence="3" id="KW-0503">Monooxygenase</keyword>
<dbReference type="PANTHER" id="PTHR43476">
    <property type="entry name" value="3-(3-HYDROXY-PHENYL)PROPIONATE/3-HYDROXYCINNAMIC ACID HYDROXYLASE"/>
    <property type="match status" value="1"/>
</dbReference>
<evidence type="ECO:0000313" key="4">
    <source>
        <dbReference type="Proteomes" id="UP000076925"/>
    </source>
</evidence>
<dbReference type="InterPro" id="IPR050631">
    <property type="entry name" value="PheA/TfdB_FAD_monoxygenase"/>
</dbReference>
<reference evidence="3 4" key="1">
    <citation type="journal article" date="2013" name="Genome Biol. Evol.">
        <title>Genomes of Stigonematalean cyanobacteria (subsection V) and the evolution of oxygenic photosynthesis from prokaryotes to plastids.</title>
        <authorList>
            <person name="Dagan T."/>
            <person name="Roettger M."/>
            <person name="Stucken K."/>
            <person name="Landan G."/>
            <person name="Koch R."/>
            <person name="Major P."/>
            <person name="Gould S.B."/>
            <person name="Goremykin V.V."/>
            <person name="Rippka R."/>
            <person name="Tandeau de Marsac N."/>
            <person name="Gugger M."/>
            <person name="Lockhart P.J."/>
            <person name="Allen J.F."/>
            <person name="Brune I."/>
            <person name="Maus I."/>
            <person name="Puhler A."/>
            <person name="Martin W.F."/>
        </authorList>
    </citation>
    <scope>NUCLEOTIDE SEQUENCE [LARGE SCALE GENOMIC DNA]</scope>
    <source>
        <strain evidence="3 4">PCC 7110</strain>
    </source>
</reference>
<name>A0A139WWG5_9CYAN</name>
<dbReference type="PRINTS" id="PR00420">
    <property type="entry name" value="RNGMNOXGNASE"/>
</dbReference>
<dbReference type="InterPro" id="IPR036188">
    <property type="entry name" value="FAD/NAD-bd_sf"/>
</dbReference>